<evidence type="ECO:0000313" key="2">
    <source>
        <dbReference type="Proteomes" id="UP000230922"/>
    </source>
</evidence>
<reference evidence="2" key="1">
    <citation type="submission" date="2017-09" db="EMBL/GenBank/DDBJ databases">
        <title>Depth-based differentiation of microbial function through sediment-hosted aquifers and enrichment of novel symbionts in the deep terrestrial subsurface.</title>
        <authorList>
            <person name="Probst A.J."/>
            <person name="Ladd B."/>
            <person name="Jarett J.K."/>
            <person name="Geller-Mcgrath D.E."/>
            <person name="Sieber C.M.K."/>
            <person name="Emerson J.B."/>
            <person name="Anantharaman K."/>
            <person name="Thomas B.C."/>
            <person name="Malmstrom R."/>
            <person name="Stieglmeier M."/>
            <person name="Klingl A."/>
            <person name="Woyke T."/>
            <person name="Ryan C.M."/>
            <person name="Banfield J.F."/>
        </authorList>
    </citation>
    <scope>NUCLEOTIDE SEQUENCE [LARGE SCALE GENOMIC DNA]</scope>
</reference>
<sequence>MSSKILIDTFIELTGMLYTLSNIWINNLTISGFELIKLNCLFAPSAQYKAAPIIFSSLSLTEPTNPAAVPSAVFQVFSDIILLAFLLANQRPLNSGNILIPLQYLRTVDLEITKIRLISGTLYPFCLKSSISFSFS</sequence>
<protein>
    <submittedName>
        <fullName evidence="1">Uncharacterized protein</fullName>
    </submittedName>
</protein>
<name>A0A2H0VBS5_9BACT</name>
<gene>
    <name evidence="1" type="ORF">COT92_00525</name>
</gene>
<accession>A0A2H0VBS5</accession>
<proteinExistence type="predicted"/>
<comment type="caution">
    <text evidence="1">The sequence shown here is derived from an EMBL/GenBank/DDBJ whole genome shotgun (WGS) entry which is preliminary data.</text>
</comment>
<dbReference type="Proteomes" id="UP000230922">
    <property type="component" value="Unassembled WGS sequence"/>
</dbReference>
<evidence type="ECO:0000313" key="1">
    <source>
        <dbReference type="EMBL" id="PIR96545.1"/>
    </source>
</evidence>
<dbReference type="AlphaFoldDB" id="A0A2H0VBS5"/>
<dbReference type="EMBL" id="PFAK01000007">
    <property type="protein sequence ID" value="PIR96545.1"/>
    <property type="molecule type" value="Genomic_DNA"/>
</dbReference>
<organism evidence="1 2">
    <name type="scientific">Candidatus Doudnabacteria bacterium CG10_big_fil_rev_8_21_14_0_10_42_18</name>
    <dbReference type="NCBI Taxonomy" id="1974552"/>
    <lineage>
        <taxon>Bacteria</taxon>
        <taxon>Candidatus Doudnaibacteriota</taxon>
    </lineage>
</organism>